<reference evidence="2 3" key="2">
    <citation type="submission" date="2018-11" db="EMBL/GenBank/DDBJ databases">
        <authorList>
            <consortium name="Pathogen Informatics"/>
        </authorList>
    </citation>
    <scope>NUCLEOTIDE SEQUENCE [LARGE SCALE GENOMIC DNA]</scope>
    <source>
        <strain evidence="2 3">Egypt</strain>
    </source>
</reference>
<name>A0A183BF14_9TREM</name>
<dbReference type="OrthoDB" id="45007at2759"/>
<dbReference type="PANTHER" id="PTHR43143:SF1">
    <property type="entry name" value="SERINE_THREONINE-PROTEIN PHOSPHATASE CPPED1"/>
    <property type="match status" value="1"/>
</dbReference>
<dbReference type="AlphaFoldDB" id="A0A183BF14"/>
<dbReference type="Gene3D" id="3.60.21.10">
    <property type="match status" value="1"/>
</dbReference>
<evidence type="ECO:0000259" key="1">
    <source>
        <dbReference type="Pfam" id="PF00149"/>
    </source>
</evidence>
<gene>
    <name evidence="2" type="ORF">ECPE_LOCUS17799</name>
</gene>
<dbReference type="WBParaSite" id="ECPE_0001784401-mRNA-1">
    <property type="protein sequence ID" value="ECPE_0001784401-mRNA-1"/>
    <property type="gene ID" value="ECPE_0001784401"/>
</dbReference>
<dbReference type="SUPFAM" id="SSF56300">
    <property type="entry name" value="Metallo-dependent phosphatases"/>
    <property type="match status" value="1"/>
</dbReference>
<dbReference type="GO" id="GO:0016787">
    <property type="term" value="F:hydrolase activity"/>
    <property type="evidence" value="ECO:0007669"/>
    <property type="project" value="InterPro"/>
</dbReference>
<keyword evidence="3" id="KW-1185">Reference proteome</keyword>
<proteinExistence type="predicted"/>
<evidence type="ECO:0000313" key="4">
    <source>
        <dbReference type="WBParaSite" id="ECPE_0001784401-mRNA-1"/>
    </source>
</evidence>
<dbReference type="EMBL" id="UZAN01071685">
    <property type="protein sequence ID" value="VDP95111.1"/>
    <property type="molecule type" value="Genomic_DNA"/>
</dbReference>
<evidence type="ECO:0000313" key="2">
    <source>
        <dbReference type="EMBL" id="VDP95111.1"/>
    </source>
</evidence>
<organism evidence="4">
    <name type="scientific">Echinostoma caproni</name>
    <dbReference type="NCBI Taxonomy" id="27848"/>
    <lineage>
        <taxon>Eukaryota</taxon>
        <taxon>Metazoa</taxon>
        <taxon>Spiralia</taxon>
        <taxon>Lophotrochozoa</taxon>
        <taxon>Platyhelminthes</taxon>
        <taxon>Trematoda</taxon>
        <taxon>Digenea</taxon>
        <taxon>Plagiorchiida</taxon>
        <taxon>Echinostomata</taxon>
        <taxon>Echinostomatoidea</taxon>
        <taxon>Echinostomatidae</taxon>
        <taxon>Echinostoma</taxon>
    </lineage>
</organism>
<feature type="domain" description="Calcineurin-like phosphoesterase" evidence="1">
    <location>
        <begin position="57"/>
        <end position="242"/>
    </location>
</feature>
<dbReference type="InterPro" id="IPR004843">
    <property type="entry name" value="Calcineurin-like_PHP"/>
</dbReference>
<dbReference type="InterPro" id="IPR029052">
    <property type="entry name" value="Metallo-depent_PP-like"/>
</dbReference>
<reference evidence="4" key="1">
    <citation type="submission" date="2016-06" db="UniProtKB">
        <authorList>
            <consortium name="WormBaseParasite"/>
        </authorList>
    </citation>
    <scope>IDENTIFICATION</scope>
</reference>
<dbReference type="Proteomes" id="UP000272942">
    <property type="component" value="Unassembled WGS sequence"/>
</dbReference>
<dbReference type="InterPro" id="IPR051918">
    <property type="entry name" value="STPP_CPPED1"/>
</dbReference>
<protein>
    <submittedName>
        <fullName evidence="4">Metallophos domain-containing protein</fullName>
    </submittedName>
</protein>
<accession>A0A183BF14</accession>
<dbReference type="Pfam" id="PF00149">
    <property type="entry name" value="Metallophos"/>
    <property type="match status" value="1"/>
</dbReference>
<sequence length="315" mass="35838">MSHSALRCASGRKLHLDSVIADPGQNDFTFVIMADPQLGLLERYVEKRTEPYHWDRDLHCVDRAVALINQIQPRPIFVLGCGDLVDSQPGHKYRACQTGDLLGSLSLLDSSIPFISLPGNHDVGDSPNPSDLADYRDTWGDDYYTFETNGVEFLVLNSQLMWNDSKCKEESREFQSWFNSETARIKTNTNQVKIAFQHIPYFIEQPDEPDDYFNIPLKMRATYLRNLYEAGVRHVFTGHLHRNVCRTWSPSGSDSTADPLHLISTSSVSVQLGPDQAGLRFVQICPNPPRIRHAYYSLDQLETMLHKAMQPHFPS</sequence>
<evidence type="ECO:0000313" key="3">
    <source>
        <dbReference type="Proteomes" id="UP000272942"/>
    </source>
</evidence>
<dbReference type="PANTHER" id="PTHR43143">
    <property type="entry name" value="METALLOPHOSPHOESTERASE, CALCINEURIN SUPERFAMILY"/>
    <property type="match status" value="1"/>
</dbReference>